<evidence type="ECO:0000313" key="3">
    <source>
        <dbReference type="Proteomes" id="UP000002247"/>
    </source>
</evidence>
<reference evidence="2 3" key="1">
    <citation type="journal article" date="2010" name="Stand. Genomic Sci.">
        <title>Complete genome sequence of Segniliparus rotundus type strain (CDC 1076).</title>
        <authorList>
            <person name="Sikorski J."/>
            <person name="Lapidus A."/>
            <person name="Copeland A."/>
            <person name="Misra M."/>
            <person name="Glavina Del Rio T."/>
            <person name="Nolan M."/>
            <person name="Lucas S."/>
            <person name="Chen F."/>
            <person name="Tice H."/>
            <person name="Cheng J.F."/>
            <person name="Jando M."/>
            <person name="Schneider S."/>
            <person name="Bruce D."/>
            <person name="Goodwin L."/>
            <person name="Pitluck S."/>
            <person name="Liolios K."/>
            <person name="Mikhailova N."/>
            <person name="Pati A."/>
            <person name="Ivanova N."/>
            <person name="Mavromatis K."/>
            <person name="Chen A."/>
            <person name="Palaniappan K."/>
            <person name="Chertkov O."/>
            <person name="Land M."/>
            <person name="Hauser L."/>
            <person name="Chang Y.J."/>
            <person name="Jeffries C.D."/>
            <person name="Brettin T."/>
            <person name="Detter J.C."/>
            <person name="Han C."/>
            <person name="Rohde M."/>
            <person name="Goker M."/>
            <person name="Bristow J."/>
            <person name="Eisen J.A."/>
            <person name="Markowitz V."/>
            <person name="Hugenholtz P."/>
            <person name="Kyrpides N.C."/>
            <person name="Klenk H.P."/>
        </authorList>
    </citation>
    <scope>NUCLEOTIDE SEQUENCE [LARGE SCALE GENOMIC DNA]</scope>
    <source>
        <strain evidence="3">ATCC BAA-972 / CDC 1076 / CIP 108378 / DSM 44985 / JCM 13578</strain>
    </source>
</reference>
<dbReference type="OrthoDB" id="4808509at2"/>
<dbReference type="InterPro" id="IPR013974">
    <property type="entry name" value="SAF"/>
</dbReference>
<accession>D6ZFL5</accession>
<organism evidence="2 3">
    <name type="scientific">Segniliparus rotundus (strain ATCC BAA-972 / CDC 1076 / CIP 108378 / DSM 44985 / JCM 13578)</name>
    <dbReference type="NCBI Taxonomy" id="640132"/>
    <lineage>
        <taxon>Bacteria</taxon>
        <taxon>Bacillati</taxon>
        <taxon>Actinomycetota</taxon>
        <taxon>Actinomycetes</taxon>
        <taxon>Mycobacteriales</taxon>
        <taxon>Segniliparaceae</taxon>
        <taxon>Segniliparus</taxon>
    </lineage>
</organism>
<evidence type="ECO:0000259" key="1">
    <source>
        <dbReference type="SMART" id="SM00858"/>
    </source>
</evidence>
<dbReference type="STRING" id="640132.Srot_1269"/>
<protein>
    <submittedName>
        <fullName evidence="2">SAF domain protein</fullName>
    </submittedName>
</protein>
<dbReference type="SMART" id="SM00858">
    <property type="entry name" value="SAF"/>
    <property type="match status" value="1"/>
</dbReference>
<sequence>MSFSTRFSTYAAWHRRLSWWRLVAARRVAAGLLLLLAGGLAIRAHARPGQAAAVVAAHDLRPGVALGPADLAVRSLSPGDVPAGAVADPRQLLGRTVAGPVRSGEALTDVRIITPRLAGLATAIPDARAVSVRLPDQTLADMLRPGDVVDVVTVPQHQPGATEDAATKQTGIRPPEVLAQAAVVLLVSEPERSSAAQGRVALLAMDNTAAQKVAAVTLIQAVTVISR</sequence>
<dbReference type="KEGG" id="srt:Srot_1269"/>
<proteinExistence type="predicted"/>
<dbReference type="HOGENOM" id="CLU_088190_2_0_11"/>
<gene>
    <name evidence="2" type="ordered locus">Srot_1269</name>
</gene>
<dbReference type="RefSeq" id="WP_013138193.1">
    <property type="nucleotide sequence ID" value="NC_014168.1"/>
</dbReference>
<dbReference type="eggNOG" id="COG3745">
    <property type="taxonomic scope" value="Bacteria"/>
</dbReference>
<name>D6ZFL5_SEGRD</name>
<dbReference type="EMBL" id="CP001958">
    <property type="protein sequence ID" value="ADG97739.1"/>
    <property type="molecule type" value="Genomic_DNA"/>
</dbReference>
<dbReference type="AlphaFoldDB" id="D6ZFL5"/>
<dbReference type="Proteomes" id="UP000002247">
    <property type="component" value="Chromosome"/>
</dbReference>
<feature type="domain" description="SAF" evidence="1">
    <location>
        <begin position="51"/>
        <end position="113"/>
    </location>
</feature>
<dbReference type="Pfam" id="PF08666">
    <property type="entry name" value="SAF"/>
    <property type="match status" value="1"/>
</dbReference>
<dbReference type="CDD" id="cd11614">
    <property type="entry name" value="SAF_CpaB_FlgA_like"/>
    <property type="match status" value="1"/>
</dbReference>
<evidence type="ECO:0000313" key="2">
    <source>
        <dbReference type="EMBL" id="ADG97739.1"/>
    </source>
</evidence>
<keyword evidence="3" id="KW-1185">Reference proteome</keyword>